<dbReference type="EMBL" id="CP035282">
    <property type="protein sequence ID" value="QAT61682.1"/>
    <property type="molecule type" value="Genomic_DNA"/>
</dbReference>
<keyword evidence="1" id="KW-1133">Transmembrane helix</keyword>
<dbReference type="Proteomes" id="UP000287969">
    <property type="component" value="Chromosome"/>
</dbReference>
<sequence>MDSRENDHKYINEIWRRINIKEYDKIQLQKIKENKKTLKRIRIRWMTSTFGISSAVSLTLYFKFGMGMKLILMSTLIFLVSSQLYEYFSFKEIKRRIYRENRGY</sequence>
<dbReference type="AlphaFoldDB" id="A0A410QC94"/>
<feature type="transmembrane region" description="Helical" evidence="1">
    <location>
        <begin position="70"/>
        <end position="88"/>
    </location>
</feature>
<proteinExistence type="predicted"/>
<dbReference type="OrthoDB" id="1707891at2"/>
<name>A0A410QC94_9FIRM</name>
<keyword evidence="1" id="KW-0812">Transmembrane</keyword>
<protein>
    <submittedName>
        <fullName evidence="2">Uncharacterized protein</fullName>
    </submittedName>
</protein>
<reference evidence="3" key="1">
    <citation type="submission" date="2019-01" db="EMBL/GenBank/DDBJ databases">
        <title>Draft genomes of a novel of Sporanaerobacter strains.</title>
        <authorList>
            <person name="Ma S."/>
        </authorList>
    </citation>
    <scope>NUCLEOTIDE SEQUENCE [LARGE SCALE GENOMIC DNA]</scope>
    <source>
        <strain evidence="3">NJN-17</strain>
    </source>
</reference>
<gene>
    <name evidence="2" type="ORF">EQM13_08825</name>
</gene>
<evidence type="ECO:0000313" key="2">
    <source>
        <dbReference type="EMBL" id="QAT61682.1"/>
    </source>
</evidence>
<evidence type="ECO:0000256" key="1">
    <source>
        <dbReference type="SAM" id="Phobius"/>
    </source>
</evidence>
<keyword evidence="1" id="KW-0472">Membrane</keyword>
<evidence type="ECO:0000313" key="3">
    <source>
        <dbReference type="Proteomes" id="UP000287969"/>
    </source>
</evidence>
<keyword evidence="3" id="KW-1185">Reference proteome</keyword>
<dbReference type="RefSeq" id="WP_071138696.1">
    <property type="nucleotide sequence ID" value="NZ_CP035282.1"/>
</dbReference>
<feature type="transmembrane region" description="Helical" evidence="1">
    <location>
        <begin position="45"/>
        <end position="64"/>
    </location>
</feature>
<dbReference type="KEGG" id="spoa:EQM13_08825"/>
<organism evidence="2 3">
    <name type="scientific">Acidilutibacter cellobiosedens</name>
    <dbReference type="NCBI Taxonomy" id="2507161"/>
    <lineage>
        <taxon>Bacteria</taxon>
        <taxon>Bacillati</taxon>
        <taxon>Bacillota</taxon>
        <taxon>Tissierellia</taxon>
        <taxon>Tissierellales</taxon>
        <taxon>Acidilutibacteraceae</taxon>
        <taxon>Acidilutibacter</taxon>
    </lineage>
</organism>
<accession>A0A410QC94</accession>